<dbReference type="Proteomes" id="UP000609346">
    <property type="component" value="Unassembled WGS sequence"/>
</dbReference>
<dbReference type="InterPro" id="IPR026838">
    <property type="entry name" value="YheC/D"/>
</dbReference>
<dbReference type="Pfam" id="PF14398">
    <property type="entry name" value="ATPgrasp_YheCD"/>
    <property type="match status" value="1"/>
</dbReference>
<dbReference type="PANTHER" id="PTHR21621:SF0">
    <property type="entry name" value="BETA-CITRYLGLUTAMATE SYNTHASE B-RELATED"/>
    <property type="match status" value="1"/>
</dbReference>
<proteinExistence type="predicted"/>
<evidence type="ECO:0000313" key="1">
    <source>
        <dbReference type="EMBL" id="MBD3921909.1"/>
    </source>
</evidence>
<protein>
    <submittedName>
        <fullName evidence="1">YheC/YheD family protein</fullName>
    </submittedName>
</protein>
<sequence length="250" mass="28752">MGYRSTSIKSKWVKTKWLLASNTTRRYVPKTRLFNRSNLSSMISQYSTVYFKPTGGTGGQNIIRIRRQGSGYQAHYNYSKSKLSSLDSLYKHLRRHSRGRSYLLQRGIKLATCEGRSFDIRVVVQKSKRGPWKSTALLMKIGKRGKVTTNYHQGGKLGGFRSTLASAGYGKTVINRKEAQLKRLGRSVGKVFSRRVGGFHELGLDVALDNKRRIWIIEVNTRPHFTAIKHSNRSMHRRVMYYAKKYGRKK</sequence>
<accession>A0ABR8N147</accession>
<dbReference type="PANTHER" id="PTHR21621">
    <property type="entry name" value="RIBOSOMAL PROTEIN S6 MODIFICATION PROTEIN"/>
    <property type="match status" value="1"/>
</dbReference>
<organism evidence="1 2">
    <name type="scientific">Paenibacillus terricola</name>
    <dbReference type="NCBI Taxonomy" id="2763503"/>
    <lineage>
        <taxon>Bacteria</taxon>
        <taxon>Bacillati</taxon>
        <taxon>Bacillota</taxon>
        <taxon>Bacilli</taxon>
        <taxon>Bacillales</taxon>
        <taxon>Paenibacillaceae</taxon>
        <taxon>Paenibacillus</taxon>
    </lineage>
</organism>
<dbReference type="Gene3D" id="3.30.470.20">
    <property type="entry name" value="ATP-grasp fold, B domain"/>
    <property type="match status" value="1"/>
</dbReference>
<dbReference type="RefSeq" id="WP_191206211.1">
    <property type="nucleotide sequence ID" value="NZ_JACXZA010000007.1"/>
</dbReference>
<keyword evidence="2" id="KW-1185">Reference proteome</keyword>
<name>A0ABR8N147_9BACL</name>
<dbReference type="EMBL" id="JACXZA010000007">
    <property type="protein sequence ID" value="MBD3921909.1"/>
    <property type="molecule type" value="Genomic_DNA"/>
</dbReference>
<gene>
    <name evidence="1" type="ORF">H8B09_24320</name>
</gene>
<comment type="caution">
    <text evidence="1">The sequence shown here is derived from an EMBL/GenBank/DDBJ whole genome shotgun (WGS) entry which is preliminary data.</text>
</comment>
<dbReference type="SUPFAM" id="SSF56059">
    <property type="entry name" value="Glutathione synthetase ATP-binding domain-like"/>
    <property type="match status" value="1"/>
</dbReference>
<evidence type="ECO:0000313" key="2">
    <source>
        <dbReference type="Proteomes" id="UP000609346"/>
    </source>
</evidence>
<reference evidence="1 2" key="1">
    <citation type="submission" date="2020-09" db="EMBL/GenBank/DDBJ databases">
        <title>Paenibacillus sp. strain PR3 16S rRNA gene Genome sequencing and assembly.</title>
        <authorList>
            <person name="Kim J."/>
        </authorList>
    </citation>
    <scope>NUCLEOTIDE SEQUENCE [LARGE SCALE GENOMIC DNA]</scope>
    <source>
        <strain evidence="1 2">PR3</strain>
    </source>
</reference>